<evidence type="ECO:0000259" key="3">
    <source>
        <dbReference type="Pfam" id="PF04773"/>
    </source>
</evidence>
<dbReference type="Pfam" id="PF04773">
    <property type="entry name" value="FecR"/>
    <property type="match status" value="1"/>
</dbReference>
<feature type="region of interest" description="Disordered" evidence="1">
    <location>
        <begin position="211"/>
        <end position="324"/>
    </location>
</feature>
<name>Q2SJM5_HAHCH</name>
<dbReference type="PANTHER" id="PTHR38731:SF1">
    <property type="entry name" value="FECR PROTEIN DOMAIN-CONTAINING PROTEIN"/>
    <property type="match status" value="1"/>
</dbReference>
<sequence>MRELMRPVFAAVMMTYGLLASVAGAAPLEAGKVIMSRGDATAMGNNGEERPLNRRAAIYVGDTLTTGADSMLQLRFTDKALMTLRENTRFTIEEYSPGDEDKGGAAIMQLLEGGFRTITGSIGKGDSDAYKVSTHAASIGIRGTHYEALEGSGQRLLLAVWQGGLRIENTAGALDLGEDVAFRFSAVTPGQAPQGLLQAPPEMQQSIPIPKEARRSRSQGSTANNADSAEETDKESESTSTSPGQTAATGEVKTSPDGFTDDTTASTDNSDAELISATTLAESNPVNLVSDPETTNFTDTNPDLSGELTPEPPDDDSGPSTQDPRLTVAEYEQFINDRIFGAAVVTGAGEEVLATIIAPQTITPFDYTSAGPVTFNIEYSFSSSGGAPPINTVTIMLQDNITDLAGLIADIDDDLSLSGAPIGVRESMQNPGKLEFYTTTGDVTLLFGLVTYAPISSSASSTDIAGTLGGIMEGTYGYGSIDGSQSANLKIVFDANGAPVFILPDVDDPGSGSPPATVMFFDPDNFPEPYTVVRRGDAVLEKFDPSVGGRSNISWGLWKSSATAGIHVYDDVAHPDVYESEERSVYWLSAEAANTTELTGTANFATTGDFIGSGSDGSVTAVNGSFQVDFDSGVISNGLLDISTASQNWNSQLSGSYQDAQAYLHVLSGNISGSVNCSDCVTGNLNGIFVAPGDAFAGSFDLQQYDDPGVHVEGLLLMEQQ</sequence>
<dbReference type="KEGG" id="hch:HCH_02326"/>
<dbReference type="HOGENOM" id="CLU_383459_0_0_6"/>
<organism evidence="4 5">
    <name type="scientific">Hahella chejuensis (strain KCTC 2396)</name>
    <dbReference type="NCBI Taxonomy" id="349521"/>
    <lineage>
        <taxon>Bacteria</taxon>
        <taxon>Pseudomonadati</taxon>
        <taxon>Pseudomonadota</taxon>
        <taxon>Gammaproteobacteria</taxon>
        <taxon>Oceanospirillales</taxon>
        <taxon>Hahellaceae</taxon>
        <taxon>Hahella</taxon>
    </lineage>
</organism>
<feature type="chain" id="PRO_5004215555" description="FecR protein domain-containing protein" evidence="2">
    <location>
        <begin position="26"/>
        <end position="721"/>
    </location>
</feature>
<dbReference type="InterPro" id="IPR006860">
    <property type="entry name" value="FecR"/>
</dbReference>
<dbReference type="AlphaFoldDB" id="Q2SJM5"/>
<feature type="compositionally biased region" description="Polar residues" evidence="1">
    <location>
        <begin position="276"/>
        <end position="303"/>
    </location>
</feature>
<feature type="signal peptide" evidence="2">
    <location>
        <begin position="1"/>
        <end position="25"/>
    </location>
</feature>
<reference evidence="4 5" key="1">
    <citation type="journal article" date="2005" name="Nucleic Acids Res.">
        <title>Genomic blueprint of Hahella chejuensis, a marine microbe producing an algicidal agent.</title>
        <authorList>
            <person name="Jeong H."/>
            <person name="Yim J.H."/>
            <person name="Lee C."/>
            <person name="Choi S.-H."/>
            <person name="Park Y.K."/>
            <person name="Yoon S.H."/>
            <person name="Hur C.-G."/>
            <person name="Kang H.-Y."/>
            <person name="Kim D."/>
            <person name="Lee H.H."/>
            <person name="Park K.H."/>
            <person name="Park S.-H."/>
            <person name="Park H.-S."/>
            <person name="Lee H.K."/>
            <person name="Oh T.K."/>
            <person name="Kim J.F."/>
        </authorList>
    </citation>
    <scope>NUCLEOTIDE SEQUENCE [LARGE SCALE GENOMIC DNA]</scope>
    <source>
        <strain evidence="4 5">KCTC 2396</strain>
    </source>
</reference>
<evidence type="ECO:0000256" key="2">
    <source>
        <dbReference type="SAM" id="SignalP"/>
    </source>
</evidence>
<evidence type="ECO:0000313" key="5">
    <source>
        <dbReference type="Proteomes" id="UP000000238"/>
    </source>
</evidence>
<feature type="domain" description="FecR protein" evidence="3">
    <location>
        <begin position="62"/>
        <end position="164"/>
    </location>
</feature>
<dbReference type="PANTHER" id="PTHR38731">
    <property type="entry name" value="LIPL45-RELATED LIPOPROTEIN-RELATED"/>
    <property type="match status" value="1"/>
</dbReference>
<proteinExistence type="predicted"/>
<dbReference type="OrthoDB" id="7028389at2"/>
<accession>Q2SJM5</accession>
<evidence type="ECO:0000313" key="4">
    <source>
        <dbReference type="EMBL" id="ABC29149.1"/>
    </source>
</evidence>
<dbReference type="RefSeq" id="WP_011396218.1">
    <property type="nucleotide sequence ID" value="NC_007645.1"/>
</dbReference>
<protein>
    <recommendedName>
        <fullName evidence="3">FecR protein domain-containing protein</fullName>
    </recommendedName>
</protein>
<evidence type="ECO:0000256" key="1">
    <source>
        <dbReference type="SAM" id="MobiDB-lite"/>
    </source>
</evidence>
<dbReference type="EMBL" id="CP000155">
    <property type="protein sequence ID" value="ABC29149.1"/>
    <property type="molecule type" value="Genomic_DNA"/>
</dbReference>
<keyword evidence="5" id="KW-1185">Reference proteome</keyword>
<dbReference type="eggNOG" id="COG4254">
    <property type="taxonomic scope" value="Bacteria"/>
</dbReference>
<keyword evidence="2" id="KW-0732">Signal</keyword>
<dbReference type="STRING" id="349521.HCH_02326"/>
<dbReference type="Proteomes" id="UP000000238">
    <property type="component" value="Chromosome"/>
</dbReference>
<gene>
    <name evidence="4" type="ordered locus">HCH_02326</name>
</gene>